<protein>
    <submittedName>
        <fullName evidence="1">Uncharacterized protein</fullName>
    </submittedName>
</protein>
<evidence type="ECO:0000313" key="2">
    <source>
        <dbReference type="Proteomes" id="UP000242254"/>
    </source>
</evidence>
<proteinExistence type="predicted"/>
<dbReference type="Proteomes" id="UP000242254">
    <property type="component" value="Unassembled WGS sequence"/>
</dbReference>
<dbReference type="EMBL" id="KZ303867">
    <property type="protein sequence ID" value="PHZ08136.1"/>
    <property type="molecule type" value="Genomic_DNA"/>
</dbReference>
<dbReference type="GeneID" id="35446676"/>
<organism evidence="1 2">
    <name type="scientific">Rhizopus microsporus ATCC 52813</name>
    <dbReference type="NCBI Taxonomy" id="1340429"/>
    <lineage>
        <taxon>Eukaryota</taxon>
        <taxon>Fungi</taxon>
        <taxon>Fungi incertae sedis</taxon>
        <taxon>Mucoromycota</taxon>
        <taxon>Mucoromycotina</taxon>
        <taxon>Mucoromycetes</taxon>
        <taxon>Mucorales</taxon>
        <taxon>Mucorineae</taxon>
        <taxon>Rhizopodaceae</taxon>
        <taxon>Rhizopus</taxon>
    </lineage>
</organism>
<accession>A0A2G4SIB8</accession>
<gene>
    <name evidence="1" type="ORF">RHIMIDRAFT_78315</name>
</gene>
<reference evidence="1 2" key="1">
    <citation type="journal article" date="2016" name="Proc. Natl. Acad. Sci. U.S.A.">
        <title>Lipid metabolic changes in an early divergent fungus govern the establishment of a mutualistic symbiosis with endobacteria.</title>
        <authorList>
            <person name="Lastovetsky O.A."/>
            <person name="Gaspar M.L."/>
            <person name="Mondo S.J."/>
            <person name="LaButti K.M."/>
            <person name="Sandor L."/>
            <person name="Grigoriev I.V."/>
            <person name="Henry S.A."/>
            <person name="Pawlowska T.E."/>
        </authorList>
    </citation>
    <scope>NUCLEOTIDE SEQUENCE [LARGE SCALE GENOMIC DNA]</scope>
    <source>
        <strain evidence="1 2">ATCC 52813</strain>
    </source>
</reference>
<dbReference type="AlphaFoldDB" id="A0A2G4SIB8"/>
<evidence type="ECO:0000313" key="1">
    <source>
        <dbReference type="EMBL" id="PHZ08136.1"/>
    </source>
</evidence>
<sequence>MCCTSANKTDDLDNIEFAKNINKGKHYANHASHRKSFKRGQKLAAINYIRRREISVKPVLLLERLMGFGERDYIKP</sequence>
<name>A0A2G4SIB8_RHIZD</name>
<dbReference type="RefSeq" id="XP_023461844.1">
    <property type="nucleotide sequence ID" value="XM_023615688.1"/>
</dbReference>
<keyword evidence="2" id="KW-1185">Reference proteome</keyword>